<comment type="caution">
    <text evidence="4">The sequence shown here is derived from an EMBL/GenBank/DDBJ whole genome shotgun (WGS) entry which is preliminary data.</text>
</comment>
<dbReference type="Gene3D" id="3.90.79.10">
    <property type="entry name" value="Nucleoside Triphosphate Pyrophosphohydrolase"/>
    <property type="match status" value="1"/>
</dbReference>
<evidence type="ECO:0000256" key="1">
    <source>
        <dbReference type="ARBA" id="ARBA00001946"/>
    </source>
</evidence>
<dbReference type="AlphaFoldDB" id="A0A940M9Z9"/>
<dbReference type="PROSITE" id="PS51462">
    <property type="entry name" value="NUDIX"/>
    <property type="match status" value="1"/>
</dbReference>
<dbReference type="InterPro" id="IPR000086">
    <property type="entry name" value="NUDIX_hydrolase_dom"/>
</dbReference>
<dbReference type="EMBL" id="JAGIQL010000022">
    <property type="protein sequence ID" value="MBP0457489.1"/>
    <property type="molecule type" value="Genomic_DNA"/>
</dbReference>
<keyword evidence="5" id="KW-1185">Reference proteome</keyword>
<dbReference type="GO" id="GO:0016787">
    <property type="term" value="F:hydrolase activity"/>
    <property type="evidence" value="ECO:0007669"/>
    <property type="project" value="UniProtKB-KW"/>
</dbReference>
<dbReference type="PANTHER" id="PTHR43046">
    <property type="entry name" value="GDP-MANNOSE MANNOSYL HYDROLASE"/>
    <property type="match status" value="1"/>
</dbReference>
<organism evidence="4 5">
    <name type="scientific">Streptomyces montanisoli</name>
    <dbReference type="NCBI Taxonomy" id="2798581"/>
    <lineage>
        <taxon>Bacteria</taxon>
        <taxon>Bacillati</taxon>
        <taxon>Actinomycetota</taxon>
        <taxon>Actinomycetes</taxon>
        <taxon>Kitasatosporales</taxon>
        <taxon>Streptomycetaceae</taxon>
        <taxon>Streptomyces</taxon>
    </lineage>
</organism>
<dbReference type="SUPFAM" id="SSF55811">
    <property type="entry name" value="Nudix"/>
    <property type="match status" value="1"/>
</dbReference>
<gene>
    <name evidence="4" type="ORF">JFN87_08240</name>
</gene>
<evidence type="ECO:0000313" key="5">
    <source>
        <dbReference type="Proteomes" id="UP000670475"/>
    </source>
</evidence>
<dbReference type="RefSeq" id="WP_209339255.1">
    <property type="nucleotide sequence ID" value="NZ_JAGIQL010000022.1"/>
</dbReference>
<name>A0A940M9Z9_9ACTN</name>
<dbReference type="InterPro" id="IPR020476">
    <property type="entry name" value="Nudix_hydrolase"/>
</dbReference>
<evidence type="ECO:0000256" key="2">
    <source>
        <dbReference type="ARBA" id="ARBA00022801"/>
    </source>
</evidence>
<feature type="domain" description="Nudix hydrolase" evidence="3">
    <location>
        <begin position="19"/>
        <end position="149"/>
    </location>
</feature>
<proteinExistence type="predicted"/>
<evidence type="ECO:0000259" key="3">
    <source>
        <dbReference type="PROSITE" id="PS51462"/>
    </source>
</evidence>
<dbReference type="PRINTS" id="PR00502">
    <property type="entry name" value="NUDIXFAMILY"/>
</dbReference>
<comment type="cofactor">
    <cofactor evidence="1">
        <name>Mg(2+)</name>
        <dbReference type="ChEBI" id="CHEBI:18420"/>
    </cofactor>
</comment>
<sequence>MTKARTEYYDDPSAPEPNSLVVAASAVVTNDQGQILLQRRQDNDLWALPGGGMDMGDSLPGTAVREVKEETGLDVEITGLVGTYTDPRHIIAYSNGEIRRQFNVCFTARVLGGALAISDESTELRFVHPKQIDQLPMHHTQRLRIRHFLEGRERPYLG</sequence>
<dbReference type="Proteomes" id="UP000670475">
    <property type="component" value="Unassembled WGS sequence"/>
</dbReference>
<dbReference type="PANTHER" id="PTHR43046:SF16">
    <property type="entry name" value="ADP-RIBOSE PYROPHOSPHATASE YJHB-RELATED"/>
    <property type="match status" value="1"/>
</dbReference>
<evidence type="ECO:0000313" key="4">
    <source>
        <dbReference type="EMBL" id="MBP0457489.1"/>
    </source>
</evidence>
<dbReference type="Pfam" id="PF00293">
    <property type="entry name" value="NUDIX"/>
    <property type="match status" value="1"/>
</dbReference>
<dbReference type="InterPro" id="IPR015797">
    <property type="entry name" value="NUDIX_hydrolase-like_dom_sf"/>
</dbReference>
<reference evidence="4" key="1">
    <citation type="submission" date="2021-03" db="EMBL/GenBank/DDBJ databases">
        <title>Whole genome sequence of Streptomyces bomunensis MMS17-BM035.</title>
        <authorList>
            <person name="Lee J.H."/>
        </authorList>
    </citation>
    <scope>NUCLEOTIDE SEQUENCE</scope>
    <source>
        <strain evidence="4">MMS17-BM035</strain>
    </source>
</reference>
<protein>
    <submittedName>
        <fullName evidence="4">NUDIX domain-containing protein</fullName>
    </submittedName>
</protein>
<accession>A0A940M9Z9</accession>
<keyword evidence="2" id="KW-0378">Hydrolase</keyword>